<dbReference type="InterPro" id="IPR019226">
    <property type="entry name" value="DUF2158"/>
</dbReference>
<keyword evidence="2" id="KW-1185">Reference proteome</keyword>
<dbReference type="Proteomes" id="UP001169069">
    <property type="component" value="Unassembled WGS sequence"/>
</dbReference>
<dbReference type="EMBL" id="JAQIBD010000002">
    <property type="protein sequence ID" value="MDM5271602.1"/>
    <property type="molecule type" value="Genomic_DNA"/>
</dbReference>
<sequence length="49" mass="5544">MFIGDTVQLNSGGPLMTIEAVYESEVTCIWFDNNSVVRHNFNEVLLVKI</sequence>
<reference evidence="1" key="1">
    <citation type="submission" date="2023-01" db="EMBL/GenBank/DDBJ databases">
        <title>Sulfurovum sp. zt1-1 genome assembly.</title>
        <authorList>
            <person name="Wang J."/>
        </authorList>
    </citation>
    <scope>NUCLEOTIDE SEQUENCE</scope>
    <source>
        <strain evidence="1">Zt1-1</strain>
    </source>
</reference>
<dbReference type="RefSeq" id="WP_289413202.1">
    <property type="nucleotide sequence ID" value="NZ_JAQIBD010000002.1"/>
</dbReference>
<proteinExistence type="predicted"/>
<dbReference type="Pfam" id="PF09926">
    <property type="entry name" value="DUF2158"/>
    <property type="match status" value="1"/>
</dbReference>
<evidence type="ECO:0000313" key="2">
    <source>
        <dbReference type="Proteomes" id="UP001169069"/>
    </source>
</evidence>
<accession>A0ABT7QXQ0</accession>
<evidence type="ECO:0000313" key="1">
    <source>
        <dbReference type="EMBL" id="MDM5271602.1"/>
    </source>
</evidence>
<comment type="caution">
    <text evidence="1">The sequence shown here is derived from an EMBL/GenBank/DDBJ whole genome shotgun (WGS) entry which is preliminary data.</text>
</comment>
<protein>
    <submittedName>
        <fullName evidence="1">DUF2158 domain-containing protein</fullName>
    </submittedName>
</protein>
<name>A0ABT7QXQ0_9BACT</name>
<organism evidence="1 2">
    <name type="scientific">Sulfurovum zhangzhouensis</name>
    <dbReference type="NCBI Taxonomy" id="3019067"/>
    <lineage>
        <taxon>Bacteria</taxon>
        <taxon>Pseudomonadati</taxon>
        <taxon>Campylobacterota</taxon>
        <taxon>Epsilonproteobacteria</taxon>
        <taxon>Campylobacterales</taxon>
        <taxon>Sulfurovaceae</taxon>
        <taxon>Sulfurovum</taxon>
    </lineage>
</organism>
<gene>
    <name evidence="1" type="ORF">PGH07_05400</name>
</gene>